<dbReference type="PANTHER" id="PTHR11644">
    <property type="entry name" value="CYTIDINE DEAMINASE"/>
    <property type="match status" value="1"/>
</dbReference>
<dbReference type="CDD" id="cd01283">
    <property type="entry name" value="cytidine_deaminase"/>
    <property type="match status" value="2"/>
</dbReference>
<evidence type="ECO:0000256" key="3">
    <source>
        <dbReference type="ARBA" id="ARBA00022723"/>
    </source>
</evidence>
<dbReference type="PROSITE" id="PS51747">
    <property type="entry name" value="CYT_DCMP_DEAMINASES_2"/>
    <property type="match status" value="2"/>
</dbReference>
<dbReference type="SUPFAM" id="SSF53927">
    <property type="entry name" value="Cytidine deaminase-like"/>
    <property type="match status" value="2"/>
</dbReference>
<keyword evidence="4 6" id="KW-0378">Hydrolase</keyword>
<dbReference type="PANTHER" id="PTHR11644:SF2">
    <property type="entry name" value="CYTIDINE DEAMINASE"/>
    <property type="match status" value="1"/>
</dbReference>
<dbReference type="EC" id="3.5.4.5" evidence="6"/>
<dbReference type="RefSeq" id="WP_261919901.1">
    <property type="nucleotide sequence ID" value="NZ_CP022011.1"/>
</dbReference>
<dbReference type="PIRSF" id="PIRSF006334">
    <property type="entry name" value="Cdd_plus_pseudo"/>
    <property type="match status" value="1"/>
</dbReference>
<feature type="active site" description="Proton donor" evidence="6 7">
    <location>
        <position position="112"/>
    </location>
</feature>
<accession>A0A8D4LNJ8</accession>
<feature type="binding site" evidence="6 9">
    <location>
        <position position="110"/>
    </location>
    <ligand>
        <name>Zn(2+)</name>
        <dbReference type="ChEBI" id="CHEBI:29105"/>
        <note>catalytic</note>
    </ligand>
</feature>
<comment type="function">
    <text evidence="6">This enzyme scavenges exogenous and endogenous cytidine and 2'-deoxycytidine for UMP synthesis.</text>
</comment>
<dbReference type="GO" id="GO:0072527">
    <property type="term" value="P:pyrimidine-containing compound metabolic process"/>
    <property type="evidence" value="ECO:0007669"/>
    <property type="project" value="UniProtKB-ARBA"/>
</dbReference>
<evidence type="ECO:0000313" key="10">
    <source>
        <dbReference type="EMBL" id="QDJ14017.1"/>
    </source>
</evidence>
<evidence type="ECO:0000256" key="5">
    <source>
        <dbReference type="ARBA" id="ARBA00022833"/>
    </source>
</evidence>
<evidence type="ECO:0000313" key="11">
    <source>
        <dbReference type="Proteomes" id="UP000955338"/>
    </source>
</evidence>
<dbReference type="EMBL" id="CP022011">
    <property type="protein sequence ID" value="QDJ14017.1"/>
    <property type="molecule type" value="Genomic_DNA"/>
</dbReference>
<dbReference type="AlphaFoldDB" id="A0A8D4LNJ8"/>
<dbReference type="Pfam" id="PF08211">
    <property type="entry name" value="dCMP_cyt_deam_2"/>
    <property type="match status" value="1"/>
</dbReference>
<dbReference type="GO" id="GO:0005829">
    <property type="term" value="C:cytosol"/>
    <property type="evidence" value="ECO:0007669"/>
    <property type="project" value="TreeGrafter"/>
</dbReference>
<comment type="catalytic activity">
    <reaction evidence="6">
        <text>2'-deoxycytidine + H2O + H(+) = 2'-deoxyuridine + NH4(+)</text>
        <dbReference type="Rhea" id="RHEA:13433"/>
        <dbReference type="ChEBI" id="CHEBI:15377"/>
        <dbReference type="ChEBI" id="CHEBI:15378"/>
        <dbReference type="ChEBI" id="CHEBI:15698"/>
        <dbReference type="ChEBI" id="CHEBI:16450"/>
        <dbReference type="ChEBI" id="CHEBI:28938"/>
        <dbReference type="EC" id="3.5.4.5"/>
    </reaction>
</comment>
<evidence type="ECO:0000256" key="6">
    <source>
        <dbReference type="HAMAP-Rule" id="MF_01558"/>
    </source>
</evidence>
<dbReference type="InterPro" id="IPR013171">
    <property type="entry name" value="Cyd/dCyd_deaminase_Zn-bd"/>
</dbReference>
<evidence type="ECO:0000256" key="9">
    <source>
        <dbReference type="PIRSR" id="PIRSR006334-3"/>
    </source>
</evidence>
<feature type="binding site" evidence="6 8">
    <location>
        <begin position="97"/>
        <end position="99"/>
    </location>
    <ligand>
        <name>substrate</name>
    </ligand>
</feature>
<evidence type="ECO:0000256" key="7">
    <source>
        <dbReference type="PIRSR" id="PIRSR006334-1"/>
    </source>
</evidence>
<keyword evidence="3 6" id="KW-0479">Metal-binding</keyword>
<reference evidence="10" key="1">
    <citation type="submission" date="2017-06" db="EMBL/GenBank/DDBJ databases">
        <title>Genome sequencing of pathogenic and non-pathogenic strains within Bisgaard taxon 40.</title>
        <authorList>
            <person name="Ladner J.T."/>
            <person name="Lovett S.P."/>
            <person name="Koroleva G."/>
            <person name="Lorch J.M."/>
        </authorList>
    </citation>
    <scope>NUCLEOTIDE SEQUENCE</scope>
    <source>
        <strain evidence="10">27576-1-I1</strain>
    </source>
</reference>
<evidence type="ECO:0000256" key="8">
    <source>
        <dbReference type="PIRSR" id="PIRSR006334-2"/>
    </source>
</evidence>
<sequence>MILQSFSLEQRLHLAVSQLEQQSLADKLWQILQQQQFVGRLSAPTVFQLCQQLQLTRAQLALNLLPIAACYATVPISQFRVGAVAIGESGTFYFGANQEFNQVAIQQTIHAEQSAISHAWLAGESRLSEIAVNYTPCGHCRQFMNELNSAENLLIHLPHSQNNLLHSYLPDAFGPQNLDLKSRLFDPYDNQLNTTQEVFFRDDPVFALAFNAANISYSPYSHSYCGIGIQTDDGQLFKGQYIENAAFNPSLPALQSALNFVYLSAKSNEQIKRVVMVERVGRLQQKASAEQLLSTLSTLKLEYYAV</sequence>
<dbReference type="GO" id="GO:0004126">
    <property type="term" value="F:cytidine deaminase activity"/>
    <property type="evidence" value="ECO:0007669"/>
    <property type="project" value="UniProtKB-UniRule"/>
</dbReference>
<comment type="catalytic activity">
    <reaction evidence="6">
        <text>cytidine + H2O + H(+) = uridine + NH4(+)</text>
        <dbReference type="Rhea" id="RHEA:16069"/>
        <dbReference type="ChEBI" id="CHEBI:15377"/>
        <dbReference type="ChEBI" id="CHEBI:15378"/>
        <dbReference type="ChEBI" id="CHEBI:16704"/>
        <dbReference type="ChEBI" id="CHEBI:17562"/>
        <dbReference type="ChEBI" id="CHEBI:28938"/>
        <dbReference type="EC" id="3.5.4.5"/>
    </reaction>
</comment>
<dbReference type="Proteomes" id="UP000955338">
    <property type="component" value="Chromosome"/>
</dbReference>
<evidence type="ECO:0000256" key="2">
    <source>
        <dbReference type="ARBA" id="ARBA00011738"/>
    </source>
</evidence>
<protein>
    <recommendedName>
        <fullName evidence="6">Cytidine deaminase</fullName>
        <ecNumber evidence="6">3.5.4.5</ecNumber>
    </recommendedName>
    <alternativeName>
        <fullName evidence="6">Cytidine aminohydrolase</fullName>
        <shortName evidence="6">CDA</shortName>
    </alternativeName>
</protein>
<dbReference type="InterPro" id="IPR002125">
    <property type="entry name" value="CMP_dCMP_dom"/>
</dbReference>
<comment type="similarity">
    <text evidence="1 6">Belongs to the cytidine and deoxycytidylate deaminase family.</text>
</comment>
<keyword evidence="11" id="KW-1185">Reference proteome</keyword>
<dbReference type="Gene3D" id="3.40.140.10">
    <property type="entry name" value="Cytidine Deaminase, domain 2"/>
    <property type="match status" value="2"/>
</dbReference>
<evidence type="ECO:0000256" key="4">
    <source>
        <dbReference type="ARBA" id="ARBA00022801"/>
    </source>
</evidence>
<dbReference type="NCBIfam" id="NF006537">
    <property type="entry name" value="PRK09027.1"/>
    <property type="match status" value="1"/>
</dbReference>
<dbReference type="GO" id="GO:0055086">
    <property type="term" value="P:nucleobase-containing small molecule metabolic process"/>
    <property type="evidence" value="ECO:0007669"/>
    <property type="project" value="UniProtKB-ARBA"/>
</dbReference>
<gene>
    <name evidence="6" type="primary">cdd</name>
    <name evidence="10" type="ORF">CEP48_00540</name>
</gene>
<dbReference type="Pfam" id="PF00383">
    <property type="entry name" value="dCMP_cyt_deam_1"/>
    <property type="match status" value="1"/>
</dbReference>
<comment type="cofactor">
    <cofactor evidence="6 9">
        <name>Zn(2+)</name>
        <dbReference type="ChEBI" id="CHEBI:29105"/>
    </cofactor>
    <text evidence="6 9">Binds 1 zinc ion.</text>
</comment>
<name>A0A8D4LNJ8_9PAST</name>
<comment type="subunit">
    <text evidence="2 6">Homodimer.</text>
</comment>
<feature type="binding site" evidence="6 9">
    <location>
        <position position="137"/>
    </location>
    <ligand>
        <name>Zn(2+)</name>
        <dbReference type="ChEBI" id="CHEBI:29105"/>
        <note>catalytic</note>
    </ligand>
</feature>
<feature type="binding site" evidence="6 9">
    <location>
        <position position="140"/>
    </location>
    <ligand>
        <name>Zn(2+)</name>
        <dbReference type="ChEBI" id="CHEBI:29105"/>
        <note>catalytic</note>
    </ligand>
</feature>
<dbReference type="InterPro" id="IPR016192">
    <property type="entry name" value="APOBEC/CMP_deaminase_Zn-bd"/>
</dbReference>
<dbReference type="InterPro" id="IPR016193">
    <property type="entry name" value="Cytidine_deaminase-like"/>
</dbReference>
<dbReference type="NCBIfam" id="TIGR01355">
    <property type="entry name" value="cyt_deam_dimer"/>
    <property type="match status" value="1"/>
</dbReference>
<dbReference type="GO" id="GO:0042802">
    <property type="term" value="F:identical protein binding"/>
    <property type="evidence" value="ECO:0007669"/>
    <property type="project" value="UniProtKB-ARBA"/>
</dbReference>
<dbReference type="InterPro" id="IPR006263">
    <property type="entry name" value="Cyt_deam_dimer"/>
</dbReference>
<organism evidence="10 11">
    <name type="scientific">Mergibacter septicus</name>
    <dbReference type="NCBI Taxonomy" id="221402"/>
    <lineage>
        <taxon>Bacteria</taxon>
        <taxon>Pseudomonadati</taxon>
        <taxon>Pseudomonadota</taxon>
        <taxon>Gammaproteobacteria</taxon>
        <taxon>Pasteurellales</taxon>
        <taxon>Pasteurellaceae</taxon>
        <taxon>Mergibacter</taxon>
    </lineage>
</organism>
<keyword evidence="5 6" id="KW-0862">Zinc</keyword>
<dbReference type="InterPro" id="IPR020797">
    <property type="entry name" value="Cytidine_deaminase_bacteria"/>
</dbReference>
<dbReference type="PROSITE" id="PS00903">
    <property type="entry name" value="CYT_DCMP_DEAMINASES_1"/>
    <property type="match status" value="1"/>
</dbReference>
<evidence type="ECO:0000256" key="1">
    <source>
        <dbReference type="ARBA" id="ARBA00006576"/>
    </source>
</evidence>
<dbReference type="InterPro" id="IPR050202">
    <property type="entry name" value="Cyt/Deoxycyt_deaminase"/>
</dbReference>
<proteinExistence type="inferred from homology"/>
<dbReference type="HAMAP" id="MF_01558">
    <property type="entry name" value="Cyt_deam"/>
    <property type="match status" value="1"/>
</dbReference>
<dbReference type="FunFam" id="3.40.140.10:FF:000007">
    <property type="entry name" value="Cytidine deaminase"/>
    <property type="match status" value="1"/>
</dbReference>
<dbReference type="GO" id="GO:0008270">
    <property type="term" value="F:zinc ion binding"/>
    <property type="evidence" value="ECO:0007669"/>
    <property type="project" value="UniProtKB-UniRule"/>
</dbReference>